<dbReference type="AlphaFoldDB" id="A0A8G1EEM8"/>
<sequence length="365" mass="39398">MTPNPASAGLVLLAAFPAQALDFGLPDAGKGNVYGQLSPVWLSFDDGAQSIGQIVDNNDSNSRIGVLLDWSLDDDARLTFNFETALGFFQSNQLTMQGLDGTPWIDWSTEDIRKLELFARTDAGTFWAGQGDMATYAVAEFDESGTVVAGYSDYQAIAGGFAFVQADGTPSQIVISDVFVNLEGSRRFRLRYDSPDRAGFTLSAAAGNDELNDKPGTYYDAALRYVNDHGRFHMGGGIGYALTEKPGESDSRAVMGSIAVLDRPTGLNTALAAGRQIDGGSYIYAKLGWITTFVPAGQTALAAEYYGSSGIGFEGSGRSWGLMALQRFDRLSTEFYIGYRHYALTGTSTAFRDSESFVFGSRWTF</sequence>
<dbReference type="Proteomes" id="UP000826300">
    <property type="component" value="Chromosome"/>
</dbReference>
<evidence type="ECO:0000313" key="2">
    <source>
        <dbReference type="EMBL" id="QYZ70829.1"/>
    </source>
</evidence>
<evidence type="ECO:0000256" key="1">
    <source>
        <dbReference type="SAM" id="SignalP"/>
    </source>
</evidence>
<dbReference type="Gene3D" id="2.40.160.10">
    <property type="entry name" value="Porin"/>
    <property type="match status" value="1"/>
</dbReference>
<reference evidence="2" key="1">
    <citation type="submission" date="2021-02" db="EMBL/GenBank/DDBJ databases">
        <title>Rhodobacter shimadae sp. nov., an aerobic anoxygenic phototrophic bacterium isolated from a hot spring.</title>
        <authorList>
            <person name="Muramatsu S."/>
            <person name="Haruta S."/>
            <person name="Hirose S."/>
            <person name="Hanada S."/>
        </authorList>
    </citation>
    <scope>NUCLEOTIDE SEQUENCE</scope>
    <source>
        <strain evidence="2">N10</strain>
    </source>
</reference>
<evidence type="ECO:0000313" key="3">
    <source>
        <dbReference type="Proteomes" id="UP000826300"/>
    </source>
</evidence>
<keyword evidence="3" id="KW-1185">Reference proteome</keyword>
<dbReference type="KEGG" id="nsm:JO391_04755"/>
<name>A0A8G1EEM8_9RHOB</name>
<protein>
    <submittedName>
        <fullName evidence="2">Porin</fullName>
    </submittedName>
</protein>
<feature type="signal peptide" evidence="1">
    <location>
        <begin position="1"/>
        <end position="20"/>
    </location>
</feature>
<dbReference type="SUPFAM" id="SSF56935">
    <property type="entry name" value="Porins"/>
    <property type="match status" value="1"/>
</dbReference>
<dbReference type="InterPro" id="IPR023614">
    <property type="entry name" value="Porin_dom_sf"/>
</dbReference>
<dbReference type="EMBL" id="CP069370">
    <property type="protein sequence ID" value="QYZ70829.1"/>
    <property type="molecule type" value="Genomic_DNA"/>
</dbReference>
<gene>
    <name evidence="2" type="ORF">JO391_04755</name>
</gene>
<feature type="chain" id="PRO_5034302348" evidence="1">
    <location>
        <begin position="21"/>
        <end position="365"/>
    </location>
</feature>
<organism evidence="2 3">
    <name type="scientific">Neotabrizicola shimadae</name>
    <dbReference type="NCBI Taxonomy" id="2807096"/>
    <lineage>
        <taxon>Bacteria</taxon>
        <taxon>Pseudomonadati</taxon>
        <taxon>Pseudomonadota</taxon>
        <taxon>Alphaproteobacteria</taxon>
        <taxon>Rhodobacterales</taxon>
        <taxon>Paracoccaceae</taxon>
        <taxon>Neotabrizicola</taxon>
    </lineage>
</organism>
<accession>A0A8G1EEM8</accession>
<proteinExistence type="predicted"/>
<dbReference type="RefSeq" id="WP_220663046.1">
    <property type="nucleotide sequence ID" value="NZ_CP069370.1"/>
</dbReference>
<keyword evidence="1" id="KW-0732">Signal</keyword>